<dbReference type="GO" id="GO:0031956">
    <property type="term" value="F:medium-chain fatty acid-CoA ligase activity"/>
    <property type="evidence" value="ECO:0007669"/>
    <property type="project" value="TreeGrafter"/>
</dbReference>
<dbReference type="Gene3D" id="3.40.50.12780">
    <property type="entry name" value="N-terminal domain of ligase-like"/>
    <property type="match status" value="1"/>
</dbReference>
<keyword evidence="4" id="KW-1185">Reference proteome</keyword>
<dbReference type="Pfam" id="PF00501">
    <property type="entry name" value="AMP-binding"/>
    <property type="match status" value="1"/>
</dbReference>
<reference evidence="3" key="1">
    <citation type="submission" date="2020-11" db="EMBL/GenBank/DDBJ databases">
        <authorList>
            <consortium name="DOE Joint Genome Institute"/>
            <person name="Ahrendt S."/>
            <person name="Riley R."/>
            <person name="Andreopoulos W."/>
            <person name="Labutti K."/>
            <person name="Pangilinan J."/>
            <person name="Ruiz-Duenas F.J."/>
            <person name="Barrasa J.M."/>
            <person name="Sanchez-Garcia M."/>
            <person name="Camarero S."/>
            <person name="Miyauchi S."/>
            <person name="Serrano A."/>
            <person name="Linde D."/>
            <person name="Babiker R."/>
            <person name="Drula E."/>
            <person name="Ayuso-Fernandez I."/>
            <person name="Pacheco R."/>
            <person name="Padilla G."/>
            <person name="Ferreira P."/>
            <person name="Barriuso J."/>
            <person name="Kellner H."/>
            <person name="Castanera R."/>
            <person name="Alfaro M."/>
            <person name="Ramirez L."/>
            <person name="Pisabarro A.G."/>
            <person name="Kuo A."/>
            <person name="Tritt A."/>
            <person name="Lipzen A."/>
            <person name="He G."/>
            <person name="Yan M."/>
            <person name="Ng V."/>
            <person name="Cullen D."/>
            <person name="Martin F."/>
            <person name="Rosso M.-N."/>
            <person name="Henrissat B."/>
            <person name="Hibbett D."/>
            <person name="Martinez A.T."/>
            <person name="Grigoriev I.V."/>
        </authorList>
    </citation>
    <scope>NUCLEOTIDE SEQUENCE</scope>
    <source>
        <strain evidence="3">AH 40177</strain>
    </source>
</reference>
<feature type="domain" description="AMP-dependent synthetase/ligase" evidence="2">
    <location>
        <begin position="12"/>
        <end position="332"/>
    </location>
</feature>
<dbReference type="SUPFAM" id="SSF56801">
    <property type="entry name" value="Acetyl-CoA synthetase-like"/>
    <property type="match status" value="1"/>
</dbReference>
<dbReference type="PANTHER" id="PTHR43201:SF8">
    <property type="entry name" value="ACYL-COA SYNTHETASE FAMILY MEMBER 3"/>
    <property type="match status" value="1"/>
</dbReference>
<evidence type="ECO:0000313" key="4">
    <source>
        <dbReference type="Proteomes" id="UP000772434"/>
    </source>
</evidence>
<dbReference type="Proteomes" id="UP000772434">
    <property type="component" value="Unassembled WGS sequence"/>
</dbReference>
<dbReference type="PANTHER" id="PTHR43201">
    <property type="entry name" value="ACYL-COA SYNTHETASE"/>
    <property type="match status" value="1"/>
</dbReference>
<sequence>MLPLLSHLTNLEDAVSRFPSRAAFKIPNVNPQTDEIEDWTDITFHQFSLDIEHLARYWYHVLRETNEIPQRSVIALSIVGYKYLDLVHVYAISRAGYTLQLVDLFQGANYSIIQGTIEQANARALIYESIYRDIIRDIPIPSFTTVTLACPTSHLLPELPNVTGSDLAIIFQTSGSTSGKSKIVPCSFSRLNGIVRKATTGPPNHEKPDVVCWSGSIAHIAQFATLIIAIYHTSCMIQYKRDQPSTCEVVDMINRCKMNKVLMFPHFLVKHIRASRTDPNILRALVSLDEIIFTGASFGSPEDEEWAWKNGMNIVNAYATTECGGLILISEGLRKSRQNYLRRFPGCPLVKFVPISDDSDLLEVVIPPEAPECPDVSLRSSDGNFHTKDLFREVEPGQYVFCCRNDDRINMENCGLCDTKAIEDNARTLCHDIISDCVVVGNGRPSPVLIVEASPTTSGPVSTDLELKTEIFRRIHPFHTTRYLHERIASSNMIFVVPLGTLPRTKSKGTVRRKIVEDMVKEKLDQLFPKHSV</sequence>
<evidence type="ECO:0000313" key="3">
    <source>
        <dbReference type="EMBL" id="KAF9067984.1"/>
    </source>
</evidence>
<dbReference type="Pfam" id="PF23562">
    <property type="entry name" value="AMP-binding_C_3"/>
    <property type="match status" value="1"/>
</dbReference>
<dbReference type="OrthoDB" id="429813at2759"/>
<evidence type="ECO:0000256" key="1">
    <source>
        <dbReference type="ARBA" id="ARBA00006432"/>
    </source>
</evidence>
<organism evidence="3 4">
    <name type="scientific">Rhodocollybia butyracea</name>
    <dbReference type="NCBI Taxonomy" id="206335"/>
    <lineage>
        <taxon>Eukaryota</taxon>
        <taxon>Fungi</taxon>
        <taxon>Dikarya</taxon>
        <taxon>Basidiomycota</taxon>
        <taxon>Agaricomycotina</taxon>
        <taxon>Agaricomycetes</taxon>
        <taxon>Agaricomycetidae</taxon>
        <taxon>Agaricales</taxon>
        <taxon>Marasmiineae</taxon>
        <taxon>Omphalotaceae</taxon>
        <taxon>Rhodocollybia</taxon>
    </lineage>
</organism>
<dbReference type="GO" id="GO:0006631">
    <property type="term" value="P:fatty acid metabolic process"/>
    <property type="evidence" value="ECO:0007669"/>
    <property type="project" value="TreeGrafter"/>
</dbReference>
<proteinExistence type="inferred from homology"/>
<protein>
    <recommendedName>
        <fullName evidence="2">AMP-dependent synthetase/ligase domain-containing protein</fullName>
    </recommendedName>
</protein>
<gene>
    <name evidence="3" type="ORF">BDP27DRAFT_1328088</name>
</gene>
<comment type="caution">
    <text evidence="3">The sequence shown here is derived from an EMBL/GenBank/DDBJ whole genome shotgun (WGS) entry which is preliminary data.</text>
</comment>
<comment type="similarity">
    <text evidence="1">Belongs to the ATP-dependent AMP-binding enzyme family.</text>
</comment>
<accession>A0A9P5U6P9</accession>
<name>A0A9P5U6P9_9AGAR</name>
<dbReference type="InterPro" id="IPR042099">
    <property type="entry name" value="ANL_N_sf"/>
</dbReference>
<dbReference type="EMBL" id="JADNRY010000066">
    <property type="protein sequence ID" value="KAF9067984.1"/>
    <property type="molecule type" value="Genomic_DNA"/>
</dbReference>
<evidence type="ECO:0000259" key="2">
    <source>
        <dbReference type="Pfam" id="PF00501"/>
    </source>
</evidence>
<dbReference type="AlphaFoldDB" id="A0A9P5U6P9"/>
<dbReference type="InterPro" id="IPR000873">
    <property type="entry name" value="AMP-dep_synth/lig_dom"/>
</dbReference>